<feature type="domain" description="Disease resistance N-terminal" evidence="7">
    <location>
        <begin position="1"/>
        <end position="81"/>
    </location>
</feature>
<keyword evidence="5" id="KW-0611">Plant defense</keyword>
<dbReference type="Pfam" id="PF18052">
    <property type="entry name" value="Rx_N"/>
    <property type="match status" value="1"/>
</dbReference>
<accession>A0A0A9HE63</accession>
<evidence type="ECO:0000313" key="8">
    <source>
        <dbReference type="EMBL" id="JAE33101.1"/>
    </source>
</evidence>
<evidence type="ECO:0000256" key="2">
    <source>
        <dbReference type="ARBA" id="ARBA00022614"/>
    </source>
</evidence>
<dbReference type="InterPro" id="IPR002182">
    <property type="entry name" value="NB-ARC"/>
</dbReference>
<dbReference type="InterPro" id="IPR027417">
    <property type="entry name" value="P-loop_NTPase"/>
</dbReference>
<dbReference type="InterPro" id="IPR038005">
    <property type="entry name" value="RX-like_CC"/>
</dbReference>
<dbReference type="GO" id="GO:0006952">
    <property type="term" value="P:defense response"/>
    <property type="evidence" value="ECO:0007669"/>
    <property type="project" value="UniProtKB-KW"/>
</dbReference>
<dbReference type="AlphaFoldDB" id="A0A0A9HE63"/>
<dbReference type="Gene3D" id="1.20.5.4130">
    <property type="match status" value="1"/>
</dbReference>
<organism evidence="8">
    <name type="scientific">Arundo donax</name>
    <name type="common">Giant reed</name>
    <name type="synonym">Donax arundinaceus</name>
    <dbReference type="NCBI Taxonomy" id="35708"/>
    <lineage>
        <taxon>Eukaryota</taxon>
        <taxon>Viridiplantae</taxon>
        <taxon>Streptophyta</taxon>
        <taxon>Embryophyta</taxon>
        <taxon>Tracheophyta</taxon>
        <taxon>Spermatophyta</taxon>
        <taxon>Magnoliopsida</taxon>
        <taxon>Liliopsida</taxon>
        <taxon>Poales</taxon>
        <taxon>Poaceae</taxon>
        <taxon>PACMAD clade</taxon>
        <taxon>Arundinoideae</taxon>
        <taxon>Arundineae</taxon>
        <taxon>Arundo</taxon>
    </lineage>
</organism>
<proteinExistence type="inferred from homology"/>
<name>A0A0A9HE63_ARUDO</name>
<keyword evidence="2" id="KW-0433">Leucine-rich repeat</keyword>
<protein>
    <recommendedName>
        <fullName evidence="9">NB-ARC domain-containing protein</fullName>
    </recommendedName>
</protein>
<evidence type="ECO:0000259" key="6">
    <source>
        <dbReference type="Pfam" id="PF00931"/>
    </source>
</evidence>
<evidence type="ECO:0000259" key="7">
    <source>
        <dbReference type="Pfam" id="PF18052"/>
    </source>
</evidence>
<sequence>MNSLLDKLTILMDEEHVSFSNISKELSFLRDELSTMNAFLETLSDKDELNPLTKEWKNQVSYDIEDWIDEVMHHLSQDGTKAGPIWKIVQHLNMLRTKNRIASEIQQIKTRVEEVSHRHKRYKIDVSISRSEYVSVDRRLHAFYGDEDGLEGIDGPRNDLVKWLMDEDQRLKVVSVVGIGGLGKTTLANEVSKRIGEEFDCQAFVSVSETRNGKDSH</sequence>
<dbReference type="GO" id="GO:0043531">
    <property type="term" value="F:ADP binding"/>
    <property type="evidence" value="ECO:0007669"/>
    <property type="project" value="InterPro"/>
</dbReference>
<feature type="domain" description="NB-ARC" evidence="6">
    <location>
        <begin position="158"/>
        <end position="211"/>
    </location>
</feature>
<keyword evidence="3" id="KW-0677">Repeat</keyword>
<evidence type="ECO:0000256" key="3">
    <source>
        <dbReference type="ARBA" id="ARBA00022737"/>
    </source>
</evidence>
<dbReference type="CDD" id="cd14798">
    <property type="entry name" value="RX-CC_like"/>
    <property type="match status" value="1"/>
</dbReference>
<dbReference type="Gene3D" id="3.40.50.300">
    <property type="entry name" value="P-loop containing nucleotide triphosphate hydrolases"/>
    <property type="match status" value="1"/>
</dbReference>
<dbReference type="PANTHER" id="PTHR19338:SF65">
    <property type="entry name" value="OS06G0163900 PROTEIN"/>
    <property type="match status" value="1"/>
</dbReference>
<dbReference type="SUPFAM" id="SSF52540">
    <property type="entry name" value="P-loop containing nucleoside triphosphate hydrolases"/>
    <property type="match status" value="1"/>
</dbReference>
<comment type="similarity">
    <text evidence="1">Belongs to the disease resistance NB-LRR family.</text>
</comment>
<dbReference type="PANTHER" id="PTHR19338">
    <property type="entry name" value="TRANSLOCASE OF INNER MITOCHONDRIAL MEMBRANE 13 HOMOLOG"/>
    <property type="match status" value="1"/>
</dbReference>
<evidence type="ECO:0008006" key="9">
    <source>
        <dbReference type="Google" id="ProtNLM"/>
    </source>
</evidence>
<reference evidence="8" key="2">
    <citation type="journal article" date="2015" name="Data Brief">
        <title>Shoot transcriptome of the giant reed, Arundo donax.</title>
        <authorList>
            <person name="Barrero R.A."/>
            <person name="Guerrero F.D."/>
            <person name="Moolhuijzen P."/>
            <person name="Goolsby J.A."/>
            <person name="Tidwell J."/>
            <person name="Bellgard S.E."/>
            <person name="Bellgard M.I."/>
        </authorList>
    </citation>
    <scope>NUCLEOTIDE SEQUENCE</scope>
    <source>
        <tissue evidence="8">Shoot tissue taken approximately 20 cm above the soil surface</tissue>
    </source>
</reference>
<evidence type="ECO:0000256" key="1">
    <source>
        <dbReference type="ARBA" id="ARBA00008894"/>
    </source>
</evidence>
<dbReference type="EMBL" id="GBRH01164795">
    <property type="protein sequence ID" value="JAE33101.1"/>
    <property type="molecule type" value="Transcribed_RNA"/>
</dbReference>
<evidence type="ECO:0000256" key="4">
    <source>
        <dbReference type="ARBA" id="ARBA00022741"/>
    </source>
</evidence>
<dbReference type="Pfam" id="PF00931">
    <property type="entry name" value="NB-ARC"/>
    <property type="match status" value="1"/>
</dbReference>
<keyword evidence="4" id="KW-0547">Nucleotide-binding</keyword>
<dbReference type="InterPro" id="IPR041118">
    <property type="entry name" value="Rx_N"/>
</dbReference>
<evidence type="ECO:0000256" key="5">
    <source>
        <dbReference type="ARBA" id="ARBA00022821"/>
    </source>
</evidence>
<reference evidence="8" key="1">
    <citation type="submission" date="2014-09" db="EMBL/GenBank/DDBJ databases">
        <authorList>
            <person name="Magalhaes I.L.F."/>
            <person name="Oliveira U."/>
            <person name="Santos F.R."/>
            <person name="Vidigal T.H.D.A."/>
            <person name="Brescovit A.D."/>
            <person name="Santos A.J."/>
        </authorList>
    </citation>
    <scope>NUCLEOTIDE SEQUENCE</scope>
    <source>
        <tissue evidence="8">Shoot tissue taken approximately 20 cm above the soil surface</tissue>
    </source>
</reference>